<comment type="caution">
    <text evidence="8">The sequence shown here is derived from an EMBL/GenBank/DDBJ whole genome shotgun (WGS) entry which is preliminary data.</text>
</comment>
<evidence type="ECO:0000256" key="2">
    <source>
        <dbReference type="ARBA" id="ARBA00022692"/>
    </source>
</evidence>
<organism evidence="8 9">
    <name type="scientific">Kocuria tytonis</name>
    <dbReference type="NCBI Taxonomy" id="2054280"/>
    <lineage>
        <taxon>Bacteria</taxon>
        <taxon>Bacillati</taxon>
        <taxon>Actinomycetota</taxon>
        <taxon>Actinomycetes</taxon>
        <taxon>Micrococcales</taxon>
        <taxon>Micrococcaceae</taxon>
        <taxon>Kocuria</taxon>
    </lineage>
</organism>
<evidence type="ECO:0000313" key="8">
    <source>
        <dbReference type="EMBL" id="RKQ34228.1"/>
    </source>
</evidence>
<dbReference type="RefSeq" id="WP_121031699.1">
    <property type="nucleotide sequence ID" value="NZ_PNJG02000003.1"/>
</dbReference>
<proteinExistence type="predicted"/>
<dbReference type="EMBL" id="PNJG02000003">
    <property type="protein sequence ID" value="RKQ34228.1"/>
    <property type="molecule type" value="Genomic_DNA"/>
</dbReference>
<keyword evidence="3 6" id="KW-1133">Transmembrane helix</keyword>
<protein>
    <recommendedName>
        <fullName evidence="7">Methylamine utilisation protein MauE domain-containing protein</fullName>
    </recommendedName>
</protein>
<feature type="transmembrane region" description="Helical" evidence="6">
    <location>
        <begin position="117"/>
        <end position="139"/>
    </location>
</feature>
<dbReference type="OrthoDB" id="5006039at2"/>
<feature type="compositionally biased region" description="Low complexity" evidence="5">
    <location>
        <begin position="199"/>
        <end position="223"/>
    </location>
</feature>
<evidence type="ECO:0000256" key="1">
    <source>
        <dbReference type="ARBA" id="ARBA00004141"/>
    </source>
</evidence>
<feature type="transmembrane region" description="Helical" evidence="6">
    <location>
        <begin position="145"/>
        <end position="165"/>
    </location>
</feature>
<feature type="region of interest" description="Disordered" evidence="5">
    <location>
        <begin position="172"/>
        <end position="234"/>
    </location>
</feature>
<accession>A0A495A3V6</accession>
<dbReference type="AlphaFoldDB" id="A0A495A3V6"/>
<keyword evidence="9" id="KW-1185">Reference proteome</keyword>
<evidence type="ECO:0000256" key="6">
    <source>
        <dbReference type="SAM" id="Phobius"/>
    </source>
</evidence>
<dbReference type="InterPro" id="IPR009908">
    <property type="entry name" value="Methylamine_util_MauE"/>
</dbReference>
<dbReference type="GO" id="GO:0016020">
    <property type="term" value="C:membrane"/>
    <property type="evidence" value="ECO:0007669"/>
    <property type="project" value="UniProtKB-SubCell"/>
</dbReference>
<dbReference type="GO" id="GO:0030416">
    <property type="term" value="P:methylamine metabolic process"/>
    <property type="evidence" value="ECO:0007669"/>
    <property type="project" value="InterPro"/>
</dbReference>
<keyword evidence="4 6" id="KW-0472">Membrane</keyword>
<comment type="subcellular location">
    <subcellularLocation>
        <location evidence="1">Membrane</location>
        <topology evidence="1">Multi-pass membrane protein</topology>
    </subcellularLocation>
</comment>
<dbReference type="Pfam" id="PF07291">
    <property type="entry name" value="MauE"/>
    <property type="match status" value="1"/>
</dbReference>
<sequence>MAAISVSALVSLAVVLLVSGTAKLLAPETGRTLLSTVPLPSALRAGWVQGVLPWVEIVLAAGLLFTSGTLLIAAALAATVLFAAFTAVVLRGTRVPDPASCGCFGSLSRAPVSRRTVVRNLGFTLVAVLALVLAVLGADGPAVDVPWWTVAAGALPVVLVLLTVWSERPGAPAADPHDVARVPLLPDSGGRRGAGGGREAAAVPATGRPAAVPARMAPDAPDGAPDPAPGAEPAEYERVPIPFAGLTGAEGSVVTLRELARTQARALFTVSPTCGSCAPVIERLTPLRDRVGPVALHAVVAREEHRDLLPAPLRPAALVDREHATATLFEQSGTPWAVVLGADGLLAGGPVAGSGPVLELLDELQERFAA</sequence>
<feature type="transmembrane region" description="Helical" evidence="6">
    <location>
        <begin position="57"/>
        <end position="90"/>
    </location>
</feature>
<evidence type="ECO:0000256" key="3">
    <source>
        <dbReference type="ARBA" id="ARBA00022989"/>
    </source>
</evidence>
<evidence type="ECO:0000256" key="4">
    <source>
        <dbReference type="ARBA" id="ARBA00023136"/>
    </source>
</evidence>
<reference evidence="8 9" key="1">
    <citation type="submission" date="2018-10" db="EMBL/GenBank/DDBJ databases">
        <title>Kocuria tytouropygialis sp. nov., isolated from the uropygial gland of an American barn owl (Tyto furcata).</title>
        <authorList>
            <person name="Braun M.S."/>
            <person name="Wang E."/>
            <person name="Zimmermann S."/>
            <person name="Wagner H."/>
            <person name="Wink M."/>
        </authorList>
    </citation>
    <scope>NUCLEOTIDE SEQUENCE [LARGE SCALE GENOMIC DNA]</scope>
    <source>
        <strain evidence="8 9">442</strain>
    </source>
</reference>
<dbReference type="Proteomes" id="UP000249516">
    <property type="component" value="Unassembled WGS sequence"/>
</dbReference>
<evidence type="ECO:0000259" key="7">
    <source>
        <dbReference type="Pfam" id="PF07291"/>
    </source>
</evidence>
<keyword evidence="2 6" id="KW-0812">Transmembrane</keyword>
<dbReference type="UniPathway" id="UPA00895"/>
<feature type="domain" description="Methylamine utilisation protein MauE" evidence="7">
    <location>
        <begin position="3"/>
        <end position="132"/>
    </location>
</feature>
<name>A0A495A3V6_9MICC</name>
<evidence type="ECO:0000256" key="5">
    <source>
        <dbReference type="SAM" id="MobiDB-lite"/>
    </source>
</evidence>
<gene>
    <name evidence="8" type="ORF">C1C97_010155</name>
</gene>
<evidence type="ECO:0000313" key="9">
    <source>
        <dbReference type="Proteomes" id="UP000249516"/>
    </source>
</evidence>